<evidence type="ECO:0000259" key="1">
    <source>
        <dbReference type="Pfam" id="PF07727"/>
    </source>
</evidence>
<proteinExistence type="predicted"/>
<evidence type="ECO:0000313" key="2">
    <source>
        <dbReference type="EMBL" id="KAK0603198.1"/>
    </source>
</evidence>
<dbReference type="Pfam" id="PF07727">
    <property type="entry name" value="RVT_2"/>
    <property type="match status" value="1"/>
</dbReference>
<reference evidence="2" key="1">
    <citation type="journal article" date="2022" name="Plant J.">
        <title>Strategies of tolerance reflected in two North American maple genomes.</title>
        <authorList>
            <person name="McEvoy S.L."/>
            <person name="Sezen U.U."/>
            <person name="Trouern-Trend A."/>
            <person name="McMahon S.M."/>
            <person name="Schaberg P.G."/>
            <person name="Yang J."/>
            <person name="Wegrzyn J.L."/>
            <person name="Swenson N.G."/>
        </authorList>
    </citation>
    <scope>NUCLEOTIDE SEQUENCE</scope>
    <source>
        <strain evidence="2">NS2018</strain>
    </source>
</reference>
<dbReference type="PANTHER" id="PTHR11439">
    <property type="entry name" value="GAG-POL-RELATED RETROTRANSPOSON"/>
    <property type="match status" value="1"/>
</dbReference>
<dbReference type="SUPFAM" id="SSF56672">
    <property type="entry name" value="DNA/RNA polymerases"/>
    <property type="match status" value="1"/>
</dbReference>
<keyword evidence="3" id="KW-1185">Reference proteome</keyword>
<name>A0AA39TAR6_ACESA</name>
<dbReference type="EMBL" id="JAUESC010000002">
    <property type="protein sequence ID" value="KAK0603198.1"/>
    <property type="molecule type" value="Genomic_DNA"/>
</dbReference>
<dbReference type="InterPro" id="IPR043502">
    <property type="entry name" value="DNA/RNA_pol_sf"/>
</dbReference>
<organism evidence="2 3">
    <name type="scientific">Acer saccharum</name>
    <name type="common">Sugar maple</name>
    <dbReference type="NCBI Taxonomy" id="4024"/>
    <lineage>
        <taxon>Eukaryota</taxon>
        <taxon>Viridiplantae</taxon>
        <taxon>Streptophyta</taxon>
        <taxon>Embryophyta</taxon>
        <taxon>Tracheophyta</taxon>
        <taxon>Spermatophyta</taxon>
        <taxon>Magnoliopsida</taxon>
        <taxon>eudicotyledons</taxon>
        <taxon>Gunneridae</taxon>
        <taxon>Pentapetalae</taxon>
        <taxon>rosids</taxon>
        <taxon>malvids</taxon>
        <taxon>Sapindales</taxon>
        <taxon>Sapindaceae</taxon>
        <taxon>Hippocastanoideae</taxon>
        <taxon>Acereae</taxon>
        <taxon>Acer</taxon>
    </lineage>
</organism>
<dbReference type="PANTHER" id="PTHR11439:SF517">
    <property type="entry name" value="CYSTEINE-RICH RLK (RECEPTOR-LIKE PROTEIN KINASE) 8"/>
    <property type="match status" value="1"/>
</dbReference>
<evidence type="ECO:0000313" key="3">
    <source>
        <dbReference type="Proteomes" id="UP001168877"/>
    </source>
</evidence>
<reference evidence="2" key="2">
    <citation type="submission" date="2023-06" db="EMBL/GenBank/DDBJ databases">
        <authorList>
            <person name="Swenson N.G."/>
            <person name="Wegrzyn J.L."/>
            <person name="Mcevoy S.L."/>
        </authorList>
    </citation>
    <scope>NUCLEOTIDE SEQUENCE</scope>
    <source>
        <strain evidence="2">NS2018</strain>
        <tissue evidence="2">Leaf</tissue>
    </source>
</reference>
<dbReference type="InterPro" id="IPR013103">
    <property type="entry name" value="RVT_2"/>
</dbReference>
<dbReference type="Proteomes" id="UP001168877">
    <property type="component" value="Unassembled WGS sequence"/>
</dbReference>
<comment type="caution">
    <text evidence="2">The sequence shown here is derived from an EMBL/GenBank/DDBJ whole genome shotgun (WGS) entry which is preliminary data.</text>
</comment>
<feature type="domain" description="Reverse transcriptase Ty1/copia-type" evidence="1">
    <location>
        <begin position="53"/>
        <end position="297"/>
    </location>
</feature>
<protein>
    <recommendedName>
        <fullName evidence="1">Reverse transcriptase Ty1/copia-type domain-containing protein</fullName>
    </recommendedName>
</protein>
<sequence>MRDYVSGEGLSEEENELNIALVAFADPLSYEEAVKSSKWRQAIDAEIRSIEKNETWSLTELPAGAKKIGVKWIYKTKLNEFGEVDKFKARLVAKGYAQQHGVDYTEVFAPVARMDTVCMIIALVGQKSWLIYQLDVKSAFLHGELSEDVFVKQPRGYEQKESEHKVYKLHKALYGLKQAPRAWFILIEAHFTHEEFQRCISEQTLFVKQSTRGKILIVSIYVDDLIFTGDDEQMMLEFKESMMKVFDMTDLGKMRFFLGIEVLQKDDGIYVCQRKYAQEVLRRFGMGESNAVMNPIVPGFKIGKNGEAAKRALRYLKGTIDYGIFYKKSGNKELVAFTDSDYAGDLEDRKSTSGYVFILSGGAVSWSSKKQPIVTLSTTEAEFVAAADCACQAVWMRRILEKLSHAQDGCTTVMCDNSSTIKLSKNPVMHGRSKHIDVWFHFLRDLTRDGVVELVHCGSQDQVADLMTKPLKLEAFLKLRDQLGVCMMPKVN</sequence>
<dbReference type="AlphaFoldDB" id="A0AA39TAR6"/>
<accession>A0AA39TAR6</accession>
<gene>
    <name evidence="2" type="ORF">LWI29_002398</name>
</gene>
<dbReference type="CDD" id="cd09272">
    <property type="entry name" value="RNase_HI_RT_Ty1"/>
    <property type="match status" value="1"/>
</dbReference>